<evidence type="ECO:0000313" key="3">
    <source>
        <dbReference type="Proteomes" id="UP000419144"/>
    </source>
</evidence>
<dbReference type="AlphaFoldDB" id="A0A640KSS9"/>
<feature type="region of interest" description="Disordered" evidence="1">
    <location>
        <begin position="710"/>
        <end position="741"/>
    </location>
</feature>
<feature type="compositionally biased region" description="Low complexity" evidence="1">
    <location>
        <begin position="721"/>
        <end position="732"/>
    </location>
</feature>
<dbReference type="EMBL" id="BLBS01000056">
    <property type="protein sequence ID" value="GET92582.1"/>
    <property type="molecule type" value="Genomic_DNA"/>
</dbReference>
<dbReference type="OrthoDB" id="273160at2759"/>
<feature type="region of interest" description="Disordered" evidence="1">
    <location>
        <begin position="762"/>
        <end position="830"/>
    </location>
</feature>
<gene>
    <name evidence="2" type="ORF">LtaPh_3508600</name>
</gene>
<feature type="compositionally biased region" description="Basic residues" evidence="1">
    <location>
        <begin position="904"/>
        <end position="917"/>
    </location>
</feature>
<evidence type="ECO:0000256" key="1">
    <source>
        <dbReference type="SAM" id="MobiDB-lite"/>
    </source>
</evidence>
<name>A0A640KSS9_LEITA</name>
<reference evidence="2" key="1">
    <citation type="submission" date="2019-11" db="EMBL/GenBank/DDBJ databases">
        <title>Leishmania tarentolae CDS.</title>
        <authorList>
            <person name="Goto Y."/>
            <person name="Yamagishi J."/>
        </authorList>
    </citation>
    <scope>NUCLEOTIDE SEQUENCE [LARGE SCALE GENOMIC DNA]</scope>
    <source>
        <strain evidence="2">Parrot Tar II</strain>
    </source>
</reference>
<feature type="compositionally biased region" description="Basic and acidic residues" evidence="1">
    <location>
        <begin position="769"/>
        <end position="779"/>
    </location>
</feature>
<dbReference type="SUPFAM" id="SSF49879">
    <property type="entry name" value="SMAD/FHA domain"/>
    <property type="match status" value="1"/>
</dbReference>
<feature type="region of interest" description="Disordered" evidence="1">
    <location>
        <begin position="851"/>
        <end position="917"/>
    </location>
</feature>
<comment type="caution">
    <text evidence="2">The sequence shown here is derived from an EMBL/GenBank/DDBJ whole genome shotgun (WGS) entry which is preliminary data.</text>
</comment>
<accession>A0A640KSS9</accession>
<feature type="region of interest" description="Disordered" evidence="1">
    <location>
        <begin position="522"/>
        <end position="553"/>
    </location>
</feature>
<dbReference type="InterPro" id="IPR008984">
    <property type="entry name" value="SMAD_FHA_dom_sf"/>
</dbReference>
<keyword evidence="3" id="KW-1185">Reference proteome</keyword>
<feature type="compositionally biased region" description="Basic residues" evidence="1">
    <location>
        <begin position="852"/>
        <end position="868"/>
    </location>
</feature>
<feature type="compositionally biased region" description="Low complexity" evidence="1">
    <location>
        <begin position="401"/>
        <end position="420"/>
    </location>
</feature>
<evidence type="ECO:0000313" key="2">
    <source>
        <dbReference type="EMBL" id="GET92582.1"/>
    </source>
</evidence>
<evidence type="ECO:0008006" key="4">
    <source>
        <dbReference type="Google" id="ProtNLM"/>
    </source>
</evidence>
<proteinExistence type="predicted"/>
<sequence length="917" mass="99595">MPRKKASRKAASPVAVASHGSPVSSYTGEPAAFQLAVVNSCLCNEDVRLPRLPTPALLTPFYTQYESSAPAASLRTMSPWKGDYWCTKVAHVALGRHSALPAVYRLRHECAGRLHARVVYVQAPAVHRQLYKAYPPLQRSKTHATTVGEVGDDDDVVIVEVTTGGNVVSEGVAYRPPPTNFKDPYYLLINHSENPIFVGLDRVPQGRSVVLREGDVLSFLECAFDTYSGVLDEPGVMDGEDSAEGHCRCSSIDSEAVECAATTVEQVQQLAKESLWRCVDASAAGSVSRPSSSLAFTARQVRVSHRTVATRRFYEVSHVVQEYMRWWLRHTTPLFAQRQVNGRHTSSPPSESIGVTFSWMVSSNHLVRAPSIANSGVRSAAPVCAKAESAYDIPASTLDQSSSSPSPPCSQRRGSRSPSPLAHLQQQQQCRLSEDLLKTPSVITALRQWLKETEDMEEVADEVHSPLAARLVLDRTWLWRLARHHYGHQATPEQQHSRPAARNEFNPSLMKLEDKTTTTGLASAVTVKQRRGADPGGVPPKLSGSSPQRGSDDVAERFRISAPTIFDDRVAHGCATSLGPNANRPRAASVVQAVLEELRQGHSTKKTSASEEEAHALLPSSFGNVPKVGTDVARPAPDVCRTLCLDAEPIHMYANSTTNGAAWPVGREVPQWPQKRLSSPAVAAGLPTCVPAVRIRPAVLPVYVFTRRSPSPDVGTREHSSFTYANSSSSATVVGQVRGSGTSGLGTAKQFVYYYETDDRLPDGAVENHQSRERGDSRGEGGGWRNGQQKKTADGDAANDLSPTLVKLSSPIPSTAVRPPQESNADSSAHEDGFLWVDESEKAEKVPCAFTTRKRWPSKKASATRKRRPSETLPSAAEAKAARVEVTSVAFTEPPPTSMAKSAPSRRSKTARRMNSR</sequence>
<feature type="region of interest" description="Disordered" evidence="1">
    <location>
        <begin position="1"/>
        <end position="24"/>
    </location>
</feature>
<dbReference type="Proteomes" id="UP000419144">
    <property type="component" value="Unassembled WGS sequence"/>
</dbReference>
<dbReference type="VEuPathDB" id="TriTrypDB:LtaPh_3508600"/>
<protein>
    <recommendedName>
        <fullName evidence="4">FHA domain-containing protein</fullName>
    </recommendedName>
</protein>
<organism evidence="2 3">
    <name type="scientific">Leishmania tarentolae</name>
    <name type="common">Sauroleishmania tarentolae</name>
    <dbReference type="NCBI Taxonomy" id="5689"/>
    <lineage>
        <taxon>Eukaryota</taxon>
        <taxon>Discoba</taxon>
        <taxon>Euglenozoa</taxon>
        <taxon>Kinetoplastea</taxon>
        <taxon>Metakinetoplastina</taxon>
        <taxon>Trypanosomatida</taxon>
        <taxon>Trypanosomatidae</taxon>
        <taxon>Leishmaniinae</taxon>
        <taxon>Leishmania</taxon>
        <taxon>lizard Leishmania</taxon>
    </lineage>
</organism>
<feature type="region of interest" description="Disordered" evidence="1">
    <location>
        <begin position="395"/>
        <end position="423"/>
    </location>
</feature>